<dbReference type="GO" id="GO:0009307">
    <property type="term" value="P:DNA restriction-modification system"/>
    <property type="evidence" value="ECO:0007669"/>
    <property type="project" value="InterPro"/>
</dbReference>
<organism evidence="5">
    <name type="scientific">Archaeoglobus fulgidus</name>
    <dbReference type="NCBI Taxonomy" id="2234"/>
    <lineage>
        <taxon>Archaea</taxon>
        <taxon>Methanobacteriati</taxon>
        <taxon>Methanobacteriota</taxon>
        <taxon>Archaeoglobi</taxon>
        <taxon>Archaeoglobales</taxon>
        <taxon>Archaeoglobaceae</taxon>
        <taxon>Archaeoglobus</taxon>
    </lineage>
</organism>
<dbReference type="AlphaFoldDB" id="A0A7J2TKX4"/>
<sequence>MRVRKRDGRLEEFREEKIISTATRAGLDFESARIVAERVKRRIYDGISTDEVLKMVLEEIEKFSKKVSTKYDLKSSLLRLGPAGYGFEKFVSALLRAHGYATRLNELLKGKCVEHEIDVIAEREKRYLVECKFHNTPIYTGIKEVLYSYARFLDIAEISDFDHLWIFTNTKFSSEAIKFAKCRGIKLTGWRYPEGEGIEFLMESKGLYPITILKISSREIEELLKNGIAFCNDLVREKEKVVEIFGNRGIEIVEGAKEVMADYVG</sequence>
<dbReference type="Gene3D" id="1.10.150.20">
    <property type="entry name" value="5' to 3' exonuclease, C-terminal subdomain"/>
    <property type="match status" value="1"/>
</dbReference>
<dbReference type="InterPro" id="IPR011856">
    <property type="entry name" value="tRNA_endonuc-like_dom_sf"/>
</dbReference>
<reference evidence="5" key="1">
    <citation type="journal article" date="2020" name="mSystems">
        <title>Genome- and Community-Level Interaction Insights into Carbon Utilization and Element Cycling Functions of Hydrothermarchaeota in Hydrothermal Sediment.</title>
        <authorList>
            <person name="Zhou Z."/>
            <person name="Liu Y."/>
            <person name="Xu W."/>
            <person name="Pan J."/>
            <person name="Luo Z.H."/>
            <person name="Li M."/>
        </authorList>
    </citation>
    <scope>NUCLEOTIDE SEQUENCE [LARGE SCALE GENOMIC DNA]</scope>
    <source>
        <strain evidence="5">SpSt-26</strain>
    </source>
</reference>
<keyword evidence="1 3" id="KW-0547">Nucleotide-binding</keyword>
<evidence type="ECO:0000256" key="3">
    <source>
        <dbReference type="PROSITE-ProRule" id="PRU00492"/>
    </source>
</evidence>
<feature type="domain" description="ATP-cone" evidence="4">
    <location>
        <begin position="1"/>
        <end position="86"/>
    </location>
</feature>
<dbReference type="InterPro" id="IPR010995">
    <property type="entry name" value="DNA_repair_Rad51/TF_NusA_a-hlx"/>
</dbReference>
<evidence type="ECO:0000313" key="5">
    <source>
        <dbReference type="EMBL" id="HEH35856.1"/>
    </source>
</evidence>
<evidence type="ECO:0000259" key="4">
    <source>
        <dbReference type="PROSITE" id="PS51161"/>
    </source>
</evidence>
<dbReference type="InterPro" id="IPR005144">
    <property type="entry name" value="ATP-cone_dom"/>
</dbReference>
<dbReference type="InterPro" id="IPR008926">
    <property type="entry name" value="RNR_R1-su_N"/>
</dbReference>
<dbReference type="Pfam" id="PF22357">
    <property type="entry name" value="AF1548-like_C"/>
    <property type="match status" value="1"/>
</dbReference>
<dbReference type="GO" id="GO:0004519">
    <property type="term" value="F:endonuclease activity"/>
    <property type="evidence" value="ECO:0007669"/>
    <property type="project" value="InterPro"/>
</dbReference>
<dbReference type="SUPFAM" id="SSF48168">
    <property type="entry name" value="R1 subunit of ribonucleotide reductase, N-terminal domain"/>
    <property type="match status" value="1"/>
</dbReference>
<dbReference type="GO" id="GO:0005524">
    <property type="term" value="F:ATP binding"/>
    <property type="evidence" value="ECO:0007669"/>
    <property type="project" value="UniProtKB-UniRule"/>
</dbReference>
<dbReference type="InterPro" id="IPR007560">
    <property type="entry name" value="Restrct_endonuc_IV_Mrr"/>
</dbReference>
<dbReference type="SUPFAM" id="SSF47794">
    <property type="entry name" value="Rad51 N-terminal domain-like"/>
    <property type="match status" value="1"/>
</dbReference>
<keyword evidence="2 3" id="KW-0067">ATP-binding</keyword>
<dbReference type="InterPro" id="IPR011335">
    <property type="entry name" value="Restrct_endonuc-II-like"/>
</dbReference>
<accession>A0A7J2TKX4</accession>
<dbReference type="PROSITE" id="PS51161">
    <property type="entry name" value="ATP_CONE"/>
    <property type="match status" value="1"/>
</dbReference>
<protein>
    <recommendedName>
        <fullName evidence="4">ATP-cone domain-containing protein</fullName>
    </recommendedName>
</protein>
<dbReference type="EMBL" id="DSLA01000108">
    <property type="protein sequence ID" value="HEH35856.1"/>
    <property type="molecule type" value="Genomic_DNA"/>
</dbReference>
<proteinExistence type="predicted"/>
<comment type="caution">
    <text evidence="5">The sequence shown here is derived from an EMBL/GenBank/DDBJ whole genome shotgun (WGS) entry which is preliminary data.</text>
</comment>
<evidence type="ECO:0000256" key="2">
    <source>
        <dbReference type="ARBA" id="ARBA00022840"/>
    </source>
</evidence>
<dbReference type="GO" id="GO:0003677">
    <property type="term" value="F:DNA binding"/>
    <property type="evidence" value="ECO:0007669"/>
    <property type="project" value="InterPro"/>
</dbReference>
<evidence type="ECO:0000256" key="1">
    <source>
        <dbReference type="ARBA" id="ARBA00022741"/>
    </source>
</evidence>
<dbReference type="SUPFAM" id="SSF52980">
    <property type="entry name" value="Restriction endonuclease-like"/>
    <property type="match status" value="1"/>
</dbReference>
<dbReference type="Pfam" id="PF03477">
    <property type="entry name" value="ATP-cone"/>
    <property type="match status" value="1"/>
</dbReference>
<dbReference type="InterPro" id="IPR054374">
    <property type="entry name" value="AF1548-like_C"/>
</dbReference>
<dbReference type="Pfam" id="PF04471">
    <property type="entry name" value="Mrr_cat"/>
    <property type="match status" value="1"/>
</dbReference>
<name>A0A7J2TKX4_ARCFL</name>
<gene>
    <name evidence="5" type="ORF">ENP88_06940</name>
</gene>
<dbReference type="Gene3D" id="3.40.1350.10">
    <property type="match status" value="1"/>
</dbReference>